<name>A0A699R6R1_TANCI</name>
<proteinExistence type="predicted"/>
<reference evidence="1" key="1">
    <citation type="journal article" date="2019" name="Sci. Rep.">
        <title>Draft genome of Tanacetum cinerariifolium, the natural source of mosquito coil.</title>
        <authorList>
            <person name="Yamashiro T."/>
            <person name="Shiraishi A."/>
            <person name="Satake H."/>
            <person name="Nakayama K."/>
        </authorList>
    </citation>
    <scope>NUCLEOTIDE SEQUENCE</scope>
</reference>
<comment type="caution">
    <text evidence="1">The sequence shown here is derived from an EMBL/GenBank/DDBJ whole genome shotgun (WGS) entry which is preliminary data.</text>
</comment>
<feature type="non-terminal residue" evidence="1">
    <location>
        <position position="1"/>
    </location>
</feature>
<dbReference type="AlphaFoldDB" id="A0A699R6R1"/>
<accession>A0A699R6R1</accession>
<sequence length="192" mass="20445">EGQRQGVCPADAGGWRIADGGAHGGRLRGGGLWLARRVCGAGRTGSFATGGHRAWVVCLRSGVAASVYGYLPRRGQGLRLDIRLSLHWPHRGQPGQQLLAASLPQRANRLRSPRVPGAHHACLVGTYQCGNAGPNRHRRAALRFSGLPGLHQPQYVGAIAGPLHAQRGQCFRAAGRHPDGHGHTGLCRRELV</sequence>
<evidence type="ECO:0000313" key="1">
    <source>
        <dbReference type="EMBL" id="GFC81375.1"/>
    </source>
</evidence>
<gene>
    <name evidence="1" type="ORF">Tci_853345</name>
</gene>
<protein>
    <submittedName>
        <fullName evidence="1">Uncharacterized protein</fullName>
    </submittedName>
</protein>
<organism evidence="1">
    <name type="scientific">Tanacetum cinerariifolium</name>
    <name type="common">Dalmatian daisy</name>
    <name type="synonym">Chrysanthemum cinerariifolium</name>
    <dbReference type="NCBI Taxonomy" id="118510"/>
    <lineage>
        <taxon>Eukaryota</taxon>
        <taxon>Viridiplantae</taxon>
        <taxon>Streptophyta</taxon>
        <taxon>Embryophyta</taxon>
        <taxon>Tracheophyta</taxon>
        <taxon>Spermatophyta</taxon>
        <taxon>Magnoliopsida</taxon>
        <taxon>eudicotyledons</taxon>
        <taxon>Gunneridae</taxon>
        <taxon>Pentapetalae</taxon>
        <taxon>asterids</taxon>
        <taxon>campanulids</taxon>
        <taxon>Asterales</taxon>
        <taxon>Asteraceae</taxon>
        <taxon>Asteroideae</taxon>
        <taxon>Anthemideae</taxon>
        <taxon>Anthemidinae</taxon>
        <taxon>Tanacetum</taxon>
    </lineage>
</organism>
<dbReference type="EMBL" id="BKCJ011079532">
    <property type="protein sequence ID" value="GFC81375.1"/>
    <property type="molecule type" value="Genomic_DNA"/>
</dbReference>